<evidence type="ECO:0000256" key="5">
    <source>
        <dbReference type="ARBA" id="ARBA00023004"/>
    </source>
</evidence>
<evidence type="ECO:0000256" key="4">
    <source>
        <dbReference type="ARBA" id="ARBA00023002"/>
    </source>
</evidence>
<reference evidence="7 8" key="1">
    <citation type="submission" date="2016-05" db="EMBL/GenBank/DDBJ databases">
        <title>Paenibacillus sp. 1ZS3-15 nov., isolated from the rhizosphere soil.</title>
        <authorList>
            <person name="Zhang X.X."/>
            <person name="Zhang J."/>
        </authorList>
    </citation>
    <scope>NUCLEOTIDE SEQUENCE [LARGE SCALE GENOMIC DNA]</scope>
    <source>
        <strain evidence="7 8">1ZS3-15</strain>
    </source>
</reference>
<keyword evidence="8" id="KW-1185">Reference proteome</keyword>
<name>A0A197ZXV3_9BACL</name>
<evidence type="ECO:0000313" key="7">
    <source>
        <dbReference type="EMBL" id="OAS14004.1"/>
    </source>
</evidence>
<dbReference type="InterPro" id="IPR011051">
    <property type="entry name" value="RmlC_Cupin_sf"/>
</dbReference>
<organism evidence="7 8">
    <name type="scientific">Paenibacillus oryzisoli</name>
    <dbReference type="NCBI Taxonomy" id="1850517"/>
    <lineage>
        <taxon>Bacteria</taxon>
        <taxon>Bacillati</taxon>
        <taxon>Bacillota</taxon>
        <taxon>Bacilli</taxon>
        <taxon>Bacillales</taxon>
        <taxon>Paenibacillaceae</taxon>
        <taxon>Paenibacillus</taxon>
    </lineage>
</organism>
<sequence>MTLIPAIEQTFCKLHAPTLEQLVEALQSIERNLSFVPDFKTEPTQLPYGRNVVFSSPDLEVIVIHIPASRSTAIHNHGLSVGAAYLVLGSLVNSTFSLDSEGYPVAHKDDFIQSGEYFTAPAEQIHQLSNPFHEPAISIHVYTPPLREVRRYLPYSDVLDYVI</sequence>
<gene>
    <name evidence="7" type="ORF">A8708_11580</name>
</gene>
<dbReference type="Pfam" id="PF05995">
    <property type="entry name" value="CDO_I"/>
    <property type="match status" value="1"/>
</dbReference>
<protein>
    <recommendedName>
        <fullName evidence="9">Cysteine dioxygenase</fullName>
    </recommendedName>
</protein>
<keyword evidence="5 6" id="KW-0408">Iron</keyword>
<dbReference type="AlphaFoldDB" id="A0A197ZXV3"/>
<dbReference type="RefSeq" id="WP_068670221.1">
    <property type="nucleotide sequence ID" value="NZ_LYPB01000091.1"/>
</dbReference>
<dbReference type="EMBL" id="LYPB01000091">
    <property type="protein sequence ID" value="OAS14004.1"/>
    <property type="molecule type" value="Genomic_DNA"/>
</dbReference>
<feature type="binding site" evidence="6">
    <location>
        <position position="75"/>
    </location>
    <ligand>
        <name>Fe cation</name>
        <dbReference type="ChEBI" id="CHEBI:24875"/>
        <note>catalytic</note>
    </ligand>
</feature>
<dbReference type="GO" id="GO:0016702">
    <property type="term" value="F:oxidoreductase activity, acting on single donors with incorporation of molecular oxygen, incorporation of two atoms of oxygen"/>
    <property type="evidence" value="ECO:0007669"/>
    <property type="project" value="InterPro"/>
</dbReference>
<evidence type="ECO:0000256" key="3">
    <source>
        <dbReference type="ARBA" id="ARBA00022964"/>
    </source>
</evidence>
<keyword evidence="2 6" id="KW-0479">Metal-binding</keyword>
<dbReference type="GO" id="GO:0008198">
    <property type="term" value="F:ferrous iron binding"/>
    <property type="evidence" value="ECO:0007669"/>
    <property type="project" value="TreeGrafter"/>
</dbReference>
<evidence type="ECO:0008006" key="9">
    <source>
        <dbReference type="Google" id="ProtNLM"/>
    </source>
</evidence>
<evidence type="ECO:0000256" key="6">
    <source>
        <dbReference type="PIRSR" id="PIRSR610300-51"/>
    </source>
</evidence>
<evidence type="ECO:0000313" key="8">
    <source>
        <dbReference type="Proteomes" id="UP000078454"/>
    </source>
</evidence>
<dbReference type="CDD" id="cd10548">
    <property type="entry name" value="cupin_CDO"/>
    <property type="match status" value="1"/>
</dbReference>
<dbReference type="SUPFAM" id="SSF51182">
    <property type="entry name" value="RmlC-like cupins"/>
    <property type="match status" value="1"/>
</dbReference>
<keyword evidence="3" id="KW-0223">Dioxygenase</keyword>
<evidence type="ECO:0000256" key="2">
    <source>
        <dbReference type="ARBA" id="ARBA00022723"/>
    </source>
</evidence>
<dbReference type="PANTHER" id="PTHR12918">
    <property type="entry name" value="CYSTEINE DIOXYGENASE"/>
    <property type="match status" value="1"/>
</dbReference>
<keyword evidence="4" id="KW-0560">Oxidoreductase</keyword>
<comment type="caution">
    <text evidence="7">The sequence shown here is derived from an EMBL/GenBank/DDBJ whole genome shotgun (WGS) entry which is preliminary data.</text>
</comment>
<feature type="binding site" evidence="6">
    <location>
        <position position="126"/>
    </location>
    <ligand>
        <name>Fe cation</name>
        <dbReference type="ChEBI" id="CHEBI:24875"/>
        <note>catalytic</note>
    </ligand>
</feature>
<dbReference type="PANTHER" id="PTHR12918:SF1">
    <property type="entry name" value="CYSTEINE DIOXYGENASE TYPE 1"/>
    <property type="match status" value="1"/>
</dbReference>
<feature type="binding site" evidence="6">
    <location>
        <position position="77"/>
    </location>
    <ligand>
        <name>Fe cation</name>
        <dbReference type="ChEBI" id="CHEBI:24875"/>
        <note>catalytic</note>
    </ligand>
</feature>
<dbReference type="InterPro" id="IPR014710">
    <property type="entry name" value="RmlC-like_jellyroll"/>
</dbReference>
<dbReference type="Proteomes" id="UP000078454">
    <property type="component" value="Unassembled WGS sequence"/>
</dbReference>
<proteinExistence type="inferred from homology"/>
<dbReference type="InterPro" id="IPR010300">
    <property type="entry name" value="CDO_1"/>
</dbReference>
<evidence type="ECO:0000256" key="1">
    <source>
        <dbReference type="ARBA" id="ARBA00006622"/>
    </source>
</evidence>
<comment type="similarity">
    <text evidence="1">Belongs to the cysteine dioxygenase family.</text>
</comment>
<dbReference type="STRING" id="1850517.A8708_11580"/>
<accession>A0A197ZXV3</accession>
<dbReference type="Gene3D" id="2.60.120.10">
    <property type="entry name" value="Jelly Rolls"/>
    <property type="match status" value="1"/>
</dbReference>